<keyword evidence="10 12" id="KW-0486">Methionine biosynthesis</keyword>
<evidence type="ECO:0000256" key="6">
    <source>
        <dbReference type="ARBA" id="ARBA00022723"/>
    </source>
</evidence>
<feature type="binding site" evidence="12">
    <location>
        <position position="89"/>
    </location>
    <ligand>
        <name>Ni(2+)</name>
        <dbReference type="ChEBI" id="CHEBI:49786"/>
        <note>for nickel-dependent acireductone dioxygenase activity</note>
    </ligand>
</feature>
<organism evidence="15 16">
    <name type="scientific">Rhizoctonia solani</name>
    <dbReference type="NCBI Taxonomy" id="456999"/>
    <lineage>
        <taxon>Eukaryota</taxon>
        <taxon>Fungi</taxon>
        <taxon>Dikarya</taxon>
        <taxon>Basidiomycota</taxon>
        <taxon>Agaricomycotina</taxon>
        <taxon>Agaricomycetes</taxon>
        <taxon>Cantharellales</taxon>
        <taxon>Ceratobasidiaceae</taxon>
        <taxon>Rhizoctonia</taxon>
    </lineage>
</organism>
<evidence type="ECO:0000256" key="7">
    <source>
        <dbReference type="ARBA" id="ARBA00022964"/>
    </source>
</evidence>
<protein>
    <recommendedName>
        <fullName evidence="12">Acireductone dioxygenase</fullName>
    </recommendedName>
    <alternativeName>
        <fullName evidence="12">Acireductone dioxygenase (Fe(2+)-requiring)</fullName>
        <shortName evidence="12">ARD'</shortName>
        <shortName evidence="12">Fe-ARD</shortName>
        <ecNumber evidence="12">1.13.11.54</ecNumber>
    </alternativeName>
    <alternativeName>
        <fullName evidence="12">Acireductone dioxygenase (Ni(2+)-requiring)</fullName>
        <shortName evidence="12">ARD</shortName>
        <shortName evidence="12">Ni-ARD</shortName>
        <ecNumber evidence="12">1.13.11.53</ecNumber>
    </alternativeName>
</protein>
<dbReference type="GO" id="GO:0016151">
    <property type="term" value="F:nickel cation binding"/>
    <property type="evidence" value="ECO:0007669"/>
    <property type="project" value="UniProtKB-UniRule"/>
</dbReference>
<evidence type="ECO:0000256" key="4">
    <source>
        <dbReference type="ARBA" id="ARBA00022598"/>
    </source>
</evidence>
<feature type="domain" description="AMP-dependent synthetase/ligase" evidence="13">
    <location>
        <begin position="256"/>
        <end position="631"/>
    </location>
</feature>
<feature type="binding site" evidence="12">
    <location>
        <position position="129"/>
    </location>
    <ligand>
        <name>Fe(2+)</name>
        <dbReference type="ChEBI" id="CHEBI:29033"/>
        <note>for iron-dependent acireductone dioxygenase activity</note>
    </ligand>
</feature>
<dbReference type="AlphaFoldDB" id="A0A8H8P1D4"/>
<comment type="pathway">
    <text evidence="12">Amino-acid biosynthesis; L-methionine biosynthesis via salvage pathway; L-methionine from S-methyl-5-thio-alpha-D-ribose 1-phosphate: step 5/6.</text>
</comment>
<dbReference type="UniPathway" id="UPA00904">
    <property type="reaction ID" value="UER00878"/>
</dbReference>
<evidence type="ECO:0000256" key="2">
    <source>
        <dbReference type="ARBA" id="ARBA00022490"/>
    </source>
</evidence>
<dbReference type="EC" id="1.13.11.53" evidence="12"/>
<dbReference type="SUPFAM" id="SSF51182">
    <property type="entry name" value="RmlC-like cupins"/>
    <property type="match status" value="1"/>
</dbReference>
<dbReference type="CDD" id="cd02232">
    <property type="entry name" value="cupin_ARD"/>
    <property type="match status" value="1"/>
</dbReference>
<dbReference type="InterPro" id="IPR020845">
    <property type="entry name" value="AMP-binding_CS"/>
</dbReference>
<comment type="catalytic activity">
    <reaction evidence="12">
        <text>1,2-dihydroxy-5-(methylsulfanyl)pent-1-en-3-one + O2 = 3-(methylsulfanyl)propanoate + CO + formate + 2 H(+)</text>
        <dbReference type="Rhea" id="RHEA:14161"/>
        <dbReference type="ChEBI" id="CHEBI:15378"/>
        <dbReference type="ChEBI" id="CHEBI:15379"/>
        <dbReference type="ChEBI" id="CHEBI:15740"/>
        <dbReference type="ChEBI" id="CHEBI:17245"/>
        <dbReference type="ChEBI" id="CHEBI:49016"/>
        <dbReference type="ChEBI" id="CHEBI:49252"/>
        <dbReference type="EC" id="1.13.11.53"/>
    </reaction>
</comment>
<dbReference type="EC" id="1.13.11.54" evidence="12"/>
<dbReference type="GO" id="GO:0010309">
    <property type="term" value="F:acireductone dioxygenase [iron(II)-requiring] activity"/>
    <property type="evidence" value="ECO:0007669"/>
    <property type="project" value="UniProtKB-UniRule"/>
</dbReference>
<keyword evidence="3 12" id="KW-0533">Nickel</keyword>
<dbReference type="HAMAP" id="MF_03154">
    <property type="entry name" value="Salvage_MtnD_euk"/>
    <property type="match status" value="1"/>
</dbReference>
<dbReference type="Gene3D" id="3.40.50.12780">
    <property type="entry name" value="N-terminal domain of ligase-like"/>
    <property type="match status" value="1"/>
</dbReference>
<keyword evidence="11 12" id="KW-0539">Nucleus</keyword>
<comment type="subcellular location">
    <subcellularLocation>
        <location evidence="12">Cytoplasm</location>
    </subcellularLocation>
    <subcellularLocation>
        <location evidence="12">Nucleus</location>
    </subcellularLocation>
</comment>
<proteinExistence type="inferred from homology"/>
<accession>A0A8H8P1D4</accession>
<dbReference type="GO" id="GO:0019509">
    <property type="term" value="P:L-methionine salvage from methylthioadenosine"/>
    <property type="evidence" value="ECO:0007669"/>
    <property type="project" value="UniProtKB-UniRule"/>
</dbReference>
<feature type="binding site" evidence="12">
    <location>
        <position position="83"/>
    </location>
    <ligand>
        <name>Ni(2+)</name>
        <dbReference type="ChEBI" id="CHEBI:49786"/>
        <note>for nickel-dependent acireductone dioxygenase activity</note>
    </ligand>
</feature>
<feature type="binding site" evidence="12">
    <location>
        <position position="129"/>
    </location>
    <ligand>
        <name>Ni(2+)</name>
        <dbReference type="ChEBI" id="CHEBI:49786"/>
        <note>for nickel-dependent acireductone dioxygenase activity</note>
    </ligand>
</feature>
<dbReference type="EMBL" id="CP059666">
    <property type="protein sequence ID" value="QRW22575.1"/>
    <property type="molecule type" value="Genomic_DNA"/>
</dbReference>
<dbReference type="PROSITE" id="PS00455">
    <property type="entry name" value="AMP_BINDING"/>
    <property type="match status" value="1"/>
</dbReference>
<feature type="binding site" evidence="12">
    <location>
        <position position="83"/>
    </location>
    <ligand>
        <name>Fe(2+)</name>
        <dbReference type="ChEBI" id="CHEBI:29033"/>
        <note>for iron-dependent acireductone dioxygenase activity</note>
    </ligand>
</feature>
<dbReference type="Gene3D" id="3.30.300.30">
    <property type="match status" value="1"/>
</dbReference>
<evidence type="ECO:0000256" key="5">
    <source>
        <dbReference type="ARBA" id="ARBA00022605"/>
    </source>
</evidence>
<dbReference type="Proteomes" id="UP000650533">
    <property type="component" value="Chromosome 9"/>
</dbReference>
<keyword evidence="7 12" id="KW-0223">Dioxygenase</keyword>
<dbReference type="InterPro" id="IPR045851">
    <property type="entry name" value="AMP-bd_C_sf"/>
</dbReference>
<dbReference type="GO" id="GO:0010308">
    <property type="term" value="F:acireductone dioxygenase (Ni2+-requiring) activity"/>
    <property type="evidence" value="ECO:0007669"/>
    <property type="project" value="UniProtKB-UniRule"/>
</dbReference>
<dbReference type="Pfam" id="PF13193">
    <property type="entry name" value="AMP-binding_C"/>
    <property type="match status" value="1"/>
</dbReference>
<dbReference type="CDD" id="cd05911">
    <property type="entry name" value="Firefly_Luc_like"/>
    <property type="match status" value="1"/>
</dbReference>
<keyword evidence="4" id="KW-0436">Ligase</keyword>
<dbReference type="GO" id="GO:0005737">
    <property type="term" value="C:cytoplasm"/>
    <property type="evidence" value="ECO:0007669"/>
    <property type="project" value="UniProtKB-SubCell"/>
</dbReference>
<dbReference type="GO" id="GO:0016405">
    <property type="term" value="F:CoA-ligase activity"/>
    <property type="evidence" value="ECO:0007669"/>
    <property type="project" value="TreeGrafter"/>
</dbReference>
<keyword evidence="8 12" id="KW-0560">Oxidoreductase</keyword>
<reference evidence="15" key="1">
    <citation type="submission" date="2020-05" db="EMBL/GenBank/DDBJ databases">
        <title>Evolutionary and genomic comparisons of hybrid uninucleate and nonhybrid Rhizoctonia fungi.</title>
        <authorList>
            <person name="Li C."/>
            <person name="Chen X."/>
        </authorList>
    </citation>
    <scope>NUCLEOTIDE SEQUENCE</scope>
    <source>
        <strain evidence="15">AG-1 IA</strain>
    </source>
</reference>
<comment type="catalytic activity">
    <reaction evidence="12">
        <text>1,2-dihydroxy-5-(methylsulfanyl)pent-1-en-3-one + O2 = 4-methylsulfanyl-2-oxobutanoate + formate + 2 H(+)</text>
        <dbReference type="Rhea" id="RHEA:24504"/>
        <dbReference type="ChEBI" id="CHEBI:15378"/>
        <dbReference type="ChEBI" id="CHEBI:15379"/>
        <dbReference type="ChEBI" id="CHEBI:15740"/>
        <dbReference type="ChEBI" id="CHEBI:16723"/>
        <dbReference type="ChEBI" id="CHEBI:49252"/>
        <dbReference type="EC" id="1.13.11.54"/>
    </reaction>
</comment>
<evidence type="ECO:0000256" key="12">
    <source>
        <dbReference type="HAMAP-Rule" id="MF_03154"/>
    </source>
</evidence>
<dbReference type="PANTHER" id="PTHR24096:SF149">
    <property type="entry name" value="AMP-BINDING DOMAIN-CONTAINING PROTEIN-RELATED"/>
    <property type="match status" value="1"/>
</dbReference>
<evidence type="ECO:0000313" key="16">
    <source>
        <dbReference type="Proteomes" id="UP000650533"/>
    </source>
</evidence>
<dbReference type="GO" id="GO:0005506">
    <property type="term" value="F:iron ion binding"/>
    <property type="evidence" value="ECO:0007669"/>
    <property type="project" value="UniProtKB-UniRule"/>
</dbReference>
<feature type="binding site" evidence="12">
    <location>
        <position position="85"/>
    </location>
    <ligand>
        <name>Fe(2+)</name>
        <dbReference type="ChEBI" id="CHEBI:29033"/>
        <note>for iron-dependent acireductone dioxygenase activity</note>
    </ligand>
</feature>
<evidence type="ECO:0000256" key="11">
    <source>
        <dbReference type="ARBA" id="ARBA00023242"/>
    </source>
</evidence>
<feature type="binding site" evidence="12">
    <location>
        <position position="85"/>
    </location>
    <ligand>
        <name>Ni(2+)</name>
        <dbReference type="ChEBI" id="CHEBI:49786"/>
        <note>for nickel-dependent acireductone dioxygenase activity</note>
    </ligand>
</feature>
<evidence type="ECO:0000259" key="13">
    <source>
        <dbReference type="Pfam" id="PF00501"/>
    </source>
</evidence>
<dbReference type="Pfam" id="PF03079">
    <property type="entry name" value="ARD"/>
    <property type="match status" value="1"/>
</dbReference>
<dbReference type="GO" id="GO:0005634">
    <property type="term" value="C:nucleus"/>
    <property type="evidence" value="ECO:0007669"/>
    <property type="project" value="UniProtKB-SubCell"/>
</dbReference>
<dbReference type="InterPro" id="IPR000873">
    <property type="entry name" value="AMP-dep_synth/lig_dom"/>
</dbReference>
<dbReference type="InterPro" id="IPR025110">
    <property type="entry name" value="AMP-bd_C"/>
</dbReference>
<dbReference type="InterPro" id="IPR042099">
    <property type="entry name" value="ANL_N_sf"/>
</dbReference>
<dbReference type="InterPro" id="IPR027496">
    <property type="entry name" value="ARD_euk"/>
</dbReference>
<dbReference type="SUPFAM" id="SSF56801">
    <property type="entry name" value="Acetyl-CoA synthetase-like"/>
    <property type="match status" value="1"/>
</dbReference>
<dbReference type="InterPro" id="IPR004313">
    <property type="entry name" value="ARD"/>
</dbReference>
<comment type="similarity">
    <text evidence="1">Belongs to the ATP-dependent AMP-binding enzyme family.</text>
</comment>
<keyword evidence="6 12" id="KW-0479">Metal-binding</keyword>
<comment type="similarity">
    <text evidence="12">Belongs to the acireductone dioxygenase (ARD) family.</text>
</comment>
<comment type="cofactor">
    <cofactor evidence="12">
        <name>Fe(2+)</name>
        <dbReference type="ChEBI" id="CHEBI:29033"/>
    </cofactor>
    <cofactor evidence="12">
        <name>Ni(2+)</name>
        <dbReference type="ChEBI" id="CHEBI:49786"/>
    </cofactor>
    <text evidence="12">Binds either 1 Fe or Ni cation per monomer. Iron-binding promotes an acireductone dioxygenase reaction producing 2-keto-4-methylthiobutyrate, while nickel-binding promotes an acireductone dioxygenase reaction producing 3-(methylsulfanyl)propanoate.</text>
</comment>
<evidence type="ECO:0000256" key="9">
    <source>
        <dbReference type="ARBA" id="ARBA00023004"/>
    </source>
</evidence>
<feature type="domain" description="AMP-binding enzyme C-terminal" evidence="14">
    <location>
        <begin position="683"/>
        <end position="768"/>
    </location>
</feature>
<dbReference type="InterPro" id="IPR014710">
    <property type="entry name" value="RmlC-like_jellyroll"/>
</dbReference>
<dbReference type="PANTHER" id="PTHR24096">
    <property type="entry name" value="LONG-CHAIN-FATTY-ACID--COA LIGASE"/>
    <property type="match status" value="1"/>
</dbReference>
<evidence type="ECO:0000313" key="15">
    <source>
        <dbReference type="EMBL" id="QRW22575.1"/>
    </source>
</evidence>
<evidence type="ECO:0000256" key="3">
    <source>
        <dbReference type="ARBA" id="ARBA00022596"/>
    </source>
</evidence>
<dbReference type="FunFam" id="2.60.120.10:FF:000099">
    <property type="entry name" value="1,2-dihydroxy-3-keto-5-methylthiopentene dioxygenase"/>
    <property type="match status" value="1"/>
</dbReference>
<keyword evidence="5 12" id="KW-0028">Amino-acid biosynthesis</keyword>
<keyword evidence="9 12" id="KW-0408">Iron</keyword>
<evidence type="ECO:0000256" key="10">
    <source>
        <dbReference type="ARBA" id="ARBA00023167"/>
    </source>
</evidence>
<sequence length="791" mass="87561">MLAYIFDNVDSDQRLPHITEPPLLISEAELKELGVLYWRADDPEIVESVAKERGYKNRDTINVSREGLGDLYESKIKGFFEEHMHEDEEIRYILDGSGFFDVRRTTDEAWVRIAVEKGDLLVIPAGIYHRFTLDTKDYIKALRLFQDEPKWVPHNRSAETELQCIICKKPAAKPLELHYRTAIPLAHQLASGVLKYHVNPREDFFPGTFCQLDDHSSHIFAPMPSASIYKSAYPDCIIPRESVFSKLFPKKPEFDEDLPAFIDAVTGRTLSRGDVKDLSLRLAYGLQKTLGIQRGDTIMIFSPNSLIWPVAMLGCIAAGLKCSPANSAYTPSELAHQISDSGSGFVLVHPALLETLLKALELLKVAAADVRKRVILMNLDGPTPKGAGGYKQLDSLLVSGKLNEEENFDGELSDETVYLCYSSGTTGLSKGVETSHHNTNAVIAMSRAAFPEMIQGRDVLLGILPFFHSYGAMHLIQYPLTLAVPVVISPAFNPETFCASIQRFKITCALVVPPVLVVLASHPVVDKYDFSSLRFLFCGAAPLRAELIASVRSRLRGRGAEVLVPQGCGLTEMSPTVLLTPLHRATEKIGSAGELLPNLEARLVGEDGLDVELGQPGELWLRGPSVMKGYLNNPTATRNAITPDGWFKTGDVVIRDKDGFYTIIDRLKELIKYKGSQVPPADLENVLLSHPDIIDAGVIGIESVEQATELPRAYIVHRAGYDSFSSSEKRHAFESGVQSWIQGRVAKHKYLRGGVTLIESIPKSPSGKILRRELRKYAQTELANETSKSKL</sequence>
<gene>
    <name evidence="12" type="primary">ADI1</name>
    <name evidence="15" type="ORF">RhiXN_07611</name>
</gene>
<comment type="function">
    <text evidence="12">Catalyzes 2 different reactions between oxygen and the acireductone 1,2-dihydroxy-3-keto-5-methylthiopentene (DHK-MTPene) depending upon the metal bound in the active site. Fe-containing acireductone dioxygenase (Fe-ARD) produces formate and 2-keto-4-methylthiobutyrate (KMTB), the alpha-ketoacid precursor of methionine in the methionine recycle pathway. Ni-containing acireductone dioxygenase (Ni-ARD) produces methylthiopropionate, carbon monoxide and formate, and does not lie on the methionine recycle pathway.</text>
</comment>
<name>A0A8H8P1D4_9AGAM</name>
<dbReference type="Pfam" id="PF00501">
    <property type="entry name" value="AMP-binding"/>
    <property type="match status" value="1"/>
</dbReference>
<feature type="binding site" evidence="12">
    <location>
        <position position="89"/>
    </location>
    <ligand>
        <name>Fe(2+)</name>
        <dbReference type="ChEBI" id="CHEBI:29033"/>
        <note>for iron-dependent acireductone dioxygenase activity</note>
    </ligand>
</feature>
<dbReference type="InterPro" id="IPR011051">
    <property type="entry name" value="RmlC_Cupin_sf"/>
</dbReference>
<keyword evidence="2 12" id="KW-0963">Cytoplasm</keyword>
<evidence type="ECO:0000256" key="8">
    <source>
        <dbReference type="ARBA" id="ARBA00023002"/>
    </source>
</evidence>
<evidence type="ECO:0000256" key="1">
    <source>
        <dbReference type="ARBA" id="ARBA00006432"/>
    </source>
</evidence>
<dbReference type="Gene3D" id="2.60.120.10">
    <property type="entry name" value="Jelly Rolls"/>
    <property type="match status" value="1"/>
</dbReference>
<evidence type="ECO:0000259" key="14">
    <source>
        <dbReference type="Pfam" id="PF13193"/>
    </source>
</evidence>